<keyword evidence="3" id="KW-1185">Reference proteome</keyword>
<evidence type="ECO:0000259" key="1">
    <source>
        <dbReference type="Pfam" id="PF13456"/>
    </source>
</evidence>
<dbReference type="Gene3D" id="3.30.420.10">
    <property type="entry name" value="Ribonuclease H-like superfamily/Ribonuclease H"/>
    <property type="match status" value="1"/>
</dbReference>
<dbReference type="Pfam" id="PF13456">
    <property type="entry name" value="RVT_3"/>
    <property type="match status" value="1"/>
</dbReference>
<dbReference type="InterPro" id="IPR002156">
    <property type="entry name" value="RNaseH_domain"/>
</dbReference>
<dbReference type="AlphaFoldDB" id="A0AAV0F2F4"/>
<evidence type="ECO:0000313" key="2">
    <source>
        <dbReference type="EMBL" id="CAH9129653.1"/>
    </source>
</evidence>
<gene>
    <name evidence="2" type="ORF">CEPIT_LOCUS30017</name>
</gene>
<accession>A0AAV0F2F4</accession>
<dbReference type="InterPro" id="IPR053151">
    <property type="entry name" value="RNase_H-like"/>
</dbReference>
<proteinExistence type="predicted"/>
<dbReference type="InterPro" id="IPR036397">
    <property type="entry name" value="RNaseH_sf"/>
</dbReference>
<organism evidence="2 3">
    <name type="scientific">Cuscuta epithymum</name>
    <dbReference type="NCBI Taxonomy" id="186058"/>
    <lineage>
        <taxon>Eukaryota</taxon>
        <taxon>Viridiplantae</taxon>
        <taxon>Streptophyta</taxon>
        <taxon>Embryophyta</taxon>
        <taxon>Tracheophyta</taxon>
        <taxon>Spermatophyta</taxon>
        <taxon>Magnoliopsida</taxon>
        <taxon>eudicotyledons</taxon>
        <taxon>Gunneridae</taxon>
        <taxon>Pentapetalae</taxon>
        <taxon>asterids</taxon>
        <taxon>lamiids</taxon>
        <taxon>Solanales</taxon>
        <taxon>Convolvulaceae</taxon>
        <taxon>Cuscuteae</taxon>
        <taxon>Cuscuta</taxon>
        <taxon>Cuscuta subgen. Cuscuta</taxon>
    </lineage>
</organism>
<name>A0AAV0F2F4_9ASTE</name>
<dbReference type="SUPFAM" id="SSF53098">
    <property type="entry name" value="Ribonuclease H-like"/>
    <property type="match status" value="1"/>
</dbReference>
<dbReference type="CDD" id="cd06222">
    <property type="entry name" value="RNase_H_like"/>
    <property type="match status" value="1"/>
</dbReference>
<dbReference type="EMBL" id="CAMAPF010000956">
    <property type="protein sequence ID" value="CAH9129653.1"/>
    <property type="molecule type" value="Genomic_DNA"/>
</dbReference>
<reference evidence="2" key="1">
    <citation type="submission" date="2022-07" db="EMBL/GenBank/DDBJ databases">
        <authorList>
            <person name="Macas J."/>
            <person name="Novak P."/>
            <person name="Neumann P."/>
        </authorList>
    </citation>
    <scope>NUCLEOTIDE SEQUENCE</scope>
</reference>
<sequence length="192" mass="21599">MSGTNAEQKSIYPGIKQQRVPRIIKWQPPEAGTFKLNCDGSCRGSERDAGAGGVIRNHKGDWICGFLLNIGKTDSFQAELWGLRQGLLLARDLNLSRVMVEGDSESMIKVVRSTQTSHKTATGVLIRDCRRLLEDDRFILFQHTLWEDNKCADMLANAAHEATKGLSILEIALEWIKQTLWEDANGLEEIRF</sequence>
<protein>
    <recommendedName>
        <fullName evidence="1">RNase H type-1 domain-containing protein</fullName>
    </recommendedName>
</protein>
<dbReference type="GO" id="GO:0003676">
    <property type="term" value="F:nucleic acid binding"/>
    <property type="evidence" value="ECO:0007669"/>
    <property type="project" value="InterPro"/>
</dbReference>
<dbReference type="GO" id="GO:0004523">
    <property type="term" value="F:RNA-DNA hybrid ribonuclease activity"/>
    <property type="evidence" value="ECO:0007669"/>
    <property type="project" value="InterPro"/>
</dbReference>
<evidence type="ECO:0000313" key="3">
    <source>
        <dbReference type="Proteomes" id="UP001152523"/>
    </source>
</evidence>
<comment type="caution">
    <text evidence="2">The sequence shown here is derived from an EMBL/GenBank/DDBJ whole genome shotgun (WGS) entry which is preliminary data.</text>
</comment>
<dbReference type="InterPro" id="IPR044730">
    <property type="entry name" value="RNase_H-like_dom_plant"/>
</dbReference>
<dbReference type="PANTHER" id="PTHR47723">
    <property type="entry name" value="OS05G0353850 PROTEIN"/>
    <property type="match status" value="1"/>
</dbReference>
<feature type="domain" description="RNase H type-1" evidence="1">
    <location>
        <begin position="37"/>
        <end position="159"/>
    </location>
</feature>
<dbReference type="Proteomes" id="UP001152523">
    <property type="component" value="Unassembled WGS sequence"/>
</dbReference>
<dbReference type="InterPro" id="IPR012337">
    <property type="entry name" value="RNaseH-like_sf"/>
</dbReference>
<dbReference type="PANTHER" id="PTHR47723:SF13">
    <property type="entry name" value="PUTATIVE-RELATED"/>
    <property type="match status" value="1"/>
</dbReference>